<evidence type="ECO:0000256" key="5">
    <source>
        <dbReference type="ARBA" id="ARBA00023070"/>
    </source>
</evidence>
<evidence type="ECO:0000259" key="7">
    <source>
        <dbReference type="Pfam" id="PF01593"/>
    </source>
</evidence>
<feature type="domain" description="Amine oxidase" evidence="7">
    <location>
        <begin position="43"/>
        <end position="450"/>
    </location>
</feature>
<evidence type="ECO:0000256" key="4">
    <source>
        <dbReference type="ARBA" id="ARBA00017871"/>
    </source>
</evidence>
<dbReference type="PANTHER" id="PTHR10742">
    <property type="entry name" value="FLAVIN MONOAMINE OXIDASE"/>
    <property type="match status" value="1"/>
</dbReference>
<dbReference type="Gene3D" id="3.50.50.60">
    <property type="entry name" value="FAD/NAD(P)-binding domain"/>
    <property type="match status" value="1"/>
</dbReference>
<keyword evidence="8" id="KW-0560">Oxidoreductase</keyword>
<dbReference type="InterPro" id="IPR050281">
    <property type="entry name" value="Flavin_monoamine_oxidase"/>
</dbReference>
<dbReference type="InterPro" id="IPR006311">
    <property type="entry name" value="TAT_signal"/>
</dbReference>
<reference evidence="9" key="1">
    <citation type="submission" date="2015-07" db="EMBL/GenBank/DDBJ databases">
        <authorList>
            <person name="Rodrigo-Torres Lidia"/>
            <person name="Arahal R.David."/>
        </authorList>
    </citation>
    <scope>NUCLEOTIDE SEQUENCE [LARGE SCALE GENOMIC DNA]</scope>
    <source>
        <strain evidence="9">CECT 4801</strain>
    </source>
</reference>
<name>A0A0M6Y0I4_9HYPH</name>
<keyword evidence="9" id="KW-1185">Reference proteome</keyword>
<dbReference type="OrthoDB" id="9790035at2"/>
<comment type="pathway">
    <text evidence="1">Plant hormone metabolism; auxin biosynthesis.</text>
</comment>
<dbReference type="SUPFAM" id="SSF51905">
    <property type="entry name" value="FAD/NAD(P)-binding domain"/>
    <property type="match status" value="1"/>
</dbReference>
<dbReference type="InterPro" id="IPR002937">
    <property type="entry name" value="Amino_oxidase"/>
</dbReference>
<sequence>MVTSRRLFLTGILAALTGLPLSARKSSSQSVAGQRVVVVGAGIAGLAAARTLADAGFSVTMLEAGNRIGGRLHTDRSLGAPLDLGASWIHGTRSNPITALAQRFSQPMFEWDYDNEEVFDLTGNGGRAVERFETFANALEDFLDDTETSLTRISAANAIEKIRRQRALSSLTDAELGFMAHILLEQEFAAPVSNLSLAAVEEGGAFKGPDAVLPRGYDKIALGVAEGLTIQTETVVNQIDHSQRGVSVRTENGVLEADFAICAVSLGVLKAGDIVFSPGLPDNKRNAVSSLRMGVLDKIYLSFPEAFWDETVHNFGRISGKPGTFAYWPNLSPVTGKPILCALNVGEFAQNLEKLGEENRRQAAFEALQTMFGRDIPPPDASISSAWQQNERTRGSYSFLPVGVEPRARKALAADLNGRVFFAGEATAQDYPATVHGAWLSGQRAARDVIASAR</sequence>
<evidence type="ECO:0000256" key="3">
    <source>
        <dbReference type="ARBA" id="ARBA00012535"/>
    </source>
</evidence>
<dbReference type="PROSITE" id="PS51318">
    <property type="entry name" value="TAT"/>
    <property type="match status" value="1"/>
</dbReference>
<dbReference type="Proteomes" id="UP000048926">
    <property type="component" value="Unassembled WGS sequence"/>
</dbReference>
<dbReference type="InterPro" id="IPR036188">
    <property type="entry name" value="FAD/NAD-bd_sf"/>
</dbReference>
<dbReference type="GO" id="GO:0050361">
    <property type="term" value="F:tryptophan 2-monooxygenase activity"/>
    <property type="evidence" value="ECO:0007669"/>
    <property type="project" value="UniProtKB-EC"/>
</dbReference>
<dbReference type="STRING" id="187304.B0E33_25455"/>
<dbReference type="PRINTS" id="PR00420">
    <property type="entry name" value="RNGMNOXGNASE"/>
</dbReference>
<protein>
    <recommendedName>
        <fullName evidence="4">Tryptophan 2-monooxygenase</fullName>
        <ecNumber evidence="3">1.13.12.3</ecNumber>
    </recommendedName>
</protein>
<dbReference type="Pfam" id="PF01593">
    <property type="entry name" value="Amino_oxidase"/>
    <property type="match status" value="1"/>
</dbReference>
<dbReference type="RefSeq" id="WP_055654530.1">
    <property type="nucleotide sequence ID" value="NZ_CXST01000001.1"/>
</dbReference>
<dbReference type="AlphaFoldDB" id="A0A0M6Y0I4"/>
<comment type="catalytic activity">
    <reaction evidence="6">
        <text>L-tryptophan + O2 = indole-3-acetamide + CO2 + H2O</text>
        <dbReference type="Rhea" id="RHEA:16165"/>
        <dbReference type="ChEBI" id="CHEBI:15377"/>
        <dbReference type="ChEBI" id="CHEBI:15379"/>
        <dbReference type="ChEBI" id="CHEBI:16031"/>
        <dbReference type="ChEBI" id="CHEBI:16526"/>
        <dbReference type="ChEBI" id="CHEBI:57912"/>
        <dbReference type="EC" id="1.13.12.3"/>
    </reaction>
</comment>
<dbReference type="EMBL" id="CXST01000001">
    <property type="protein sequence ID" value="CTQ42510.1"/>
    <property type="molecule type" value="Genomic_DNA"/>
</dbReference>
<keyword evidence="5" id="KW-0073">Auxin biosynthesis</keyword>
<organism evidence="8 9">
    <name type="scientific">Roseibium aggregatum</name>
    <dbReference type="NCBI Taxonomy" id="187304"/>
    <lineage>
        <taxon>Bacteria</taxon>
        <taxon>Pseudomonadati</taxon>
        <taxon>Pseudomonadota</taxon>
        <taxon>Alphaproteobacteria</taxon>
        <taxon>Hyphomicrobiales</taxon>
        <taxon>Stappiaceae</taxon>
        <taxon>Roseibium</taxon>
    </lineage>
</organism>
<evidence type="ECO:0000256" key="2">
    <source>
        <dbReference type="ARBA" id="ARBA00005833"/>
    </source>
</evidence>
<evidence type="ECO:0000313" key="9">
    <source>
        <dbReference type="Proteomes" id="UP000048926"/>
    </source>
</evidence>
<dbReference type="GO" id="GO:0009851">
    <property type="term" value="P:auxin biosynthetic process"/>
    <property type="evidence" value="ECO:0007669"/>
    <property type="project" value="UniProtKB-KW"/>
</dbReference>
<comment type="similarity">
    <text evidence="2">Belongs to the tryptophan 2-monooxygenase family.</text>
</comment>
<dbReference type="EC" id="1.13.12.3" evidence="3"/>
<evidence type="ECO:0000256" key="6">
    <source>
        <dbReference type="ARBA" id="ARBA00047321"/>
    </source>
</evidence>
<accession>A0A0M6Y0I4</accession>
<proteinExistence type="inferred from homology"/>
<dbReference type="SUPFAM" id="SSF54373">
    <property type="entry name" value="FAD-linked reductases, C-terminal domain"/>
    <property type="match status" value="1"/>
</dbReference>
<dbReference type="Gene3D" id="3.90.660.10">
    <property type="match status" value="1"/>
</dbReference>
<evidence type="ECO:0000313" key="8">
    <source>
        <dbReference type="EMBL" id="CTQ42510.1"/>
    </source>
</evidence>
<dbReference type="PANTHER" id="PTHR10742:SF410">
    <property type="entry name" value="LYSINE-SPECIFIC HISTONE DEMETHYLASE 2"/>
    <property type="match status" value="1"/>
</dbReference>
<evidence type="ECO:0000256" key="1">
    <source>
        <dbReference type="ARBA" id="ARBA00004814"/>
    </source>
</evidence>
<gene>
    <name evidence="8" type="primary">pao</name>
    <name evidence="8" type="ORF">LAL4801_00940</name>
</gene>